<comment type="similarity">
    <text evidence="1 4">Belongs to the glycosyl hydrolase 5 (cellulase A) family.</text>
</comment>
<evidence type="ECO:0000313" key="7">
    <source>
        <dbReference type="Proteomes" id="UP000594263"/>
    </source>
</evidence>
<dbReference type="PANTHER" id="PTHR31263">
    <property type="entry name" value="CELLULASE FAMILY PROTEIN (AFU_ORTHOLOGUE AFUA_5G14560)"/>
    <property type="match status" value="1"/>
</dbReference>
<dbReference type="Pfam" id="PF00150">
    <property type="entry name" value="Cellulase"/>
    <property type="match status" value="1"/>
</dbReference>
<name>A0A7N0TEU3_KALFE</name>
<keyword evidence="2 4" id="KW-0378">Hydrolase</keyword>
<feature type="domain" description="Glycoside hydrolase family 5" evidence="5">
    <location>
        <begin position="86"/>
        <end position="366"/>
    </location>
</feature>
<dbReference type="AlphaFoldDB" id="A0A7N0TEU3"/>
<evidence type="ECO:0000256" key="1">
    <source>
        <dbReference type="ARBA" id="ARBA00005641"/>
    </source>
</evidence>
<evidence type="ECO:0000259" key="5">
    <source>
        <dbReference type="Pfam" id="PF00150"/>
    </source>
</evidence>
<dbReference type="PANTHER" id="PTHR31263:SF44">
    <property type="entry name" value="OS04G0481200 PROTEIN"/>
    <property type="match status" value="1"/>
</dbReference>
<dbReference type="InterPro" id="IPR035992">
    <property type="entry name" value="Ricin_B-like_lectins"/>
</dbReference>
<protein>
    <recommendedName>
        <fullName evidence="5">Glycoside hydrolase family 5 domain-containing protein</fullName>
    </recommendedName>
</protein>
<dbReference type="Gene3D" id="3.20.20.80">
    <property type="entry name" value="Glycosidases"/>
    <property type="match status" value="1"/>
</dbReference>
<dbReference type="Proteomes" id="UP000594263">
    <property type="component" value="Unplaced"/>
</dbReference>
<evidence type="ECO:0000256" key="2">
    <source>
        <dbReference type="ARBA" id="ARBA00022801"/>
    </source>
</evidence>
<evidence type="ECO:0000256" key="4">
    <source>
        <dbReference type="RuleBase" id="RU361153"/>
    </source>
</evidence>
<proteinExistence type="inferred from homology"/>
<dbReference type="Gramene" id="Kaladp0034s0093.1.v1.1">
    <property type="protein sequence ID" value="Kaladp0034s0093.1.v1.1"/>
    <property type="gene ID" value="Kaladp0034s0093.v1.1"/>
</dbReference>
<dbReference type="InterPro" id="IPR001547">
    <property type="entry name" value="Glyco_hydro_5"/>
</dbReference>
<dbReference type="SUPFAM" id="SSF50370">
    <property type="entry name" value="Ricin B-like lectins"/>
    <property type="match status" value="1"/>
</dbReference>
<dbReference type="InterPro" id="IPR017853">
    <property type="entry name" value="GH"/>
</dbReference>
<accession>A0A7N0TEU3</accession>
<sequence>MLQVFHINNAFRKLHCSERLDMARLATSLVILSVFLVILSTTMALPLSTSSRWIVDDENGERVKLACVNWVSHLEVLLAEGLSKQPLDAVSKKIVDMGFNCVRLTWPLFLVTNESLASMTVRQSFKGLGLLESIAGLQANNPAILDLPLIQAYKAVVANLGQNNIMVVLDNHISKPGWCCSNTDGNGFFGDKYFDPDLWVQGLTLMATMSNNFSNVIGMSLRNELRGPKQNANDWFRYMQRGAEAVHSSNPNLLVILSGLDYDKDFSFLQKTPLNVTFSNKIVFEIHWYAFSDGSSWASGNPNDVCGRVVSSVMRRAGFLLDKGYPLFVSEFGVDLRGTNVNDNRYLGCFMGLAAELDLDFALWTLVGSYYLRQGTIGLDEVYGVLSWNWCNLRNSTFSDIISSIQAPFQGPGLAEVTPYKIIYHPSTGKCLIGDSFLEPLRLGPCGDSDHWTYTSQQNLLIRGTYFCIKADKPGQPVQLSIICSEAGAKWDQISESKMHLASKLGRGDQVCLDVDSSDMIVSSACECLSRDNSCDPASQWFKLVTSTRSLGRFESLPSANLVLDS</sequence>
<dbReference type="GO" id="GO:0000272">
    <property type="term" value="P:polysaccharide catabolic process"/>
    <property type="evidence" value="ECO:0007669"/>
    <property type="project" value="InterPro"/>
</dbReference>
<reference evidence="6" key="1">
    <citation type="submission" date="2021-01" db="UniProtKB">
        <authorList>
            <consortium name="EnsemblPlants"/>
        </authorList>
    </citation>
    <scope>IDENTIFICATION</scope>
</reference>
<dbReference type="SUPFAM" id="SSF51445">
    <property type="entry name" value="(Trans)glycosidases"/>
    <property type="match status" value="1"/>
</dbReference>
<keyword evidence="3 4" id="KW-0326">Glycosidase</keyword>
<dbReference type="OMA" id="TWSDWRS"/>
<dbReference type="EnsemblPlants" id="Kaladp0034s0093.1.v1.1">
    <property type="protein sequence ID" value="Kaladp0034s0093.1.v1.1"/>
    <property type="gene ID" value="Kaladp0034s0093.v1.1"/>
</dbReference>
<dbReference type="GO" id="GO:0004553">
    <property type="term" value="F:hydrolase activity, hydrolyzing O-glycosyl compounds"/>
    <property type="evidence" value="ECO:0007669"/>
    <property type="project" value="InterPro"/>
</dbReference>
<organism evidence="6 7">
    <name type="scientific">Kalanchoe fedtschenkoi</name>
    <name type="common">Lavender scallops</name>
    <name type="synonym">South American air plant</name>
    <dbReference type="NCBI Taxonomy" id="63787"/>
    <lineage>
        <taxon>Eukaryota</taxon>
        <taxon>Viridiplantae</taxon>
        <taxon>Streptophyta</taxon>
        <taxon>Embryophyta</taxon>
        <taxon>Tracheophyta</taxon>
        <taxon>Spermatophyta</taxon>
        <taxon>Magnoliopsida</taxon>
        <taxon>eudicotyledons</taxon>
        <taxon>Gunneridae</taxon>
        <taxon>Pentapetalae</taxon>
        <taxon>Saxifragales</taxon>
        <taxon>Crassulaceae</taxon>
        <taxon>Kalanchoe</taxon>
    </lineage>
</organism>
<evidence type="ECO:0000256" key="3">
    <source>
        <dbReference type="ARBA" id="ARBA00023295"/>
    </source>
</evidence>
<evidence type="ECO:0000313" key="6">
    <source>
        <dbReference type="EnsemblPlants" id="Kaladp0034s0093.1.v1.1"/>
    </source>
</evidence>
<keyword evidence="7" id="KW-1185">Reference proteome</keyword>